<evidence type="ECO:0000256" key="3">
    <source>
        <dbReference type="ARBA" id="ARBA00022490"/>
    </source>
</evidence>
<dbReference type="GO" id="GO:0005524">
    <property type="term" value="F:ATP binding"/>
    <property type="evidence" value="ECO:0007669"/>
    <property type="project" value="UniProtKB-KW"/>
</dbReference>
<dbReference type="NCBIfam" id="TIGR01510">
    <property type="entry name" value="coaD_prev_kdtB"/>
    <property type="match status" value="1"/>
</dbReference>
<dbReference type="PANTHER" id="PTHR21342:SF1">
    <property type="entry name" value="PHOSPHOPANTETHEINE ADENYLYLTRANSFERASE"/>
    <property type="match status" value="1"/>
</dbReference>
<dbReference type="PANTHER" id="PTHR21342">
    <property type="entry name" value="PHOSPHOPANTETHEINE ADENYLYLTRANSFERASE"/>
    <property type="match status" value="1"/>
</dbReference>
<sequence length="172" mass="19799">MSERTQAPEKKRAVYPGSFDPITSGHVDIIQRGLKIFDEILVAVVENPKKKSLFTTKERMNMVQDFFVDHKDIEVKVFDGLLVEFAKKNNANIVIRGLRAISDFEYEFQMALMNRKLNSEIETLFMMPNLSYSFLSSKLVKEIFMLGGGLTDLVPKQVEKKLREKFKKSTQA</sequence>
<dbReference type="EC" id="2.7.7.3" evidence="1"/>
<comment type="catalytic activity">
    <reaction evidence="10">
        <text>(R)-4'-phosphopantetheine + ATP + H(+) = 3'-dephospho-CoA + diphosphate</text>
        <dbReference type="Rhea" id="RHEA:19801"/>
        <dbReference type="ChEBI" id="CHEBI:15378"/>
        <dbReference type="ChEBI" id="CHEBI:30616"/>
        <dbReference type="ChEBI" id="CHEBI:33019"/>
        <dbReference type="ChEBI" id="CHEBI:57328"/>
        <dbReference type="ChEBI" id="CHEBI:61723"/>
        <dbReference type="EC" id="2.7.7.3"/>
    </reaction>
</comment>
<proteinExistence type="inferred from homology"/>
<gene>
    <name evidence="12" type="ORF">LCGC14_0542680</name>
</gene>
<dbReference type="HAMAP" id="MF_00151">
    <property type="entry name" value="PPAT_bact"/>
    <property type="match status" value="1"/>
</dbReference>
<keyword evidence="6" id="KW-0547">Nucleotide-binding</keyword>
<evidence type="ECO:0000256" key="1">
    <source>
        <dbReference type="ARBA" id="ARBA00012392"/>
    </source>
</evidence>
<dbReference type="CDD" id="cd02163">
    <property type="entry name" value="PPAT"/>
    <property type="match status" value="1"/>
</dbReference>
<dbReference type="Gene3D" id="3.40.50.620">
    <property type="entry name" value="HUPs"/>
    <property type="match status" value="1"/>
</dbReference>
<feature type="domain" description="Cytidyltransferase-like" evidence="11">
    <location>
        <begin position="14"/>
        <end position="142"/>
    </location>
</feature>
<keyword evidence="7" id="KW-0067">ATP-binding</keyword>
<protein>
    <recommendedName>
        <fullName evidence="2">Phosphopantetheine adenylyltransferase</fullName>
        <ecNumber evidence="1">2.7.7.3</ecNumber>
    </recommendedName>
</protein>
<evidence type="ECO:0000256" key="5">
    <source>
        <dbReference type="ARBA" id="ARBA00022695"/>
    </source>
</evidence>
<evidence type="ECO:0000256" key="6">
    <source>
        <dbReference type="ARBA" id="ARBA00022741"/>
    </source>
</evidence>
<keyword evidence="3" id="KW-0963">Cytoplasm</keyword>
<evidence type="ECO:0000259" key="11">
    <source>
        <dbReference type="Pfam" id="PF01467"/>
    </source>
</evidence>
<organism evidence="12">
    <name type="scientific">marine sediment metagenome</name>
    <dbReference type="NCBI Taxonomy" id="412755"/>
    <lineage>
        <taxon>unclassified sequences</taxon>
        <taxon>metagenomes</taxon>
        <taxon>ecological metagenomes</taxon>
    </lineage>
</organism>
<dbReference type="InterPro" id="IPR004821">
    <property type="entry name" value="Cyt_trans-like"/>
</dbReference>
<evidence type="ECO:0000256" key="8">
    <source>
        <dbReference type="ARBA" id="ARBA00022842"/>
    </source>
</evidence>
<dbReference type="NCBIfam" id="TIGR00125">
    <property type="entry name" value="cyt_tran_rel"/>
    <property type="match status" value="1"/>
</dbReference>
<dbReference type="Pfam" id="PF01467">
    <property type="entry name" value="CTP_transf_like"/>
    <property type="match status" value="1"/>
</dbReference>
<evidence type="ECO:0000256" key="10">
    <source>
        <dbReference type="ARBA" id="ARBA00029346"/>
    </source>
</evidence>
<dbReference type="GO" id="GO:0004595">
    <property type="term" value="F:pantetheine-phosphate adenylyltransferase activity"/>
    <property type="evidence" value="ECO:0007669"/>
    <property type="project" value="UniProtKB-EC"/>
</dbReference>
<dbReference type="AlphaFoldDB" id="A0A0F9RX29"/>
<evidence type="ECO:0000256" key="9">
    <source>
        <dbReference type="ARBA" id="ARBA00022993"/>
    </source>
</evidence>
<evidence type="ECO:0000256" key="2">
    <source>
        <dbReference type="ARBA" id="ARBA00013868"/>
    </source>
</evidence>
<dbReference type="EMBL" id="LAZR01000728">
    <property type="protein sequence ID" value="KKN59374.1"/>
    <property type="molecule type" value="Genomic_DNA"/>
</dbReference>
<accession>A0A0F9RX29</accession>
<keyword evidence="9" id="KW-0173">Coenzyme A biosynthesis</keyword>
<dbReference type="SUPFAM" id="SSF52374">
    <property type="entry name" value="Nucleotidylyl transferase"/>
    <property type="match status" value="1"/>
</dbReference>
<comment type="caution">
    <text evidence="12">The sequence shown here is derived from an EMBL/GenBank/DDBJ whole genome shotgun (WGS) entry which is preliminary data.</text>
</comment>
<keyword evidence="8" id="KW-0460">Magnesium</keyword>
<evidence type="ECO:0000256" key="7">
    <source>
        <dbReference type="ARBA" id="ARBA00022840"/>
    </source>
</evidence>
<evidence type="ECO:0000313" key="12">
    <source>
        <dbReference type="EMBL" id="KKN59374.1"/>
    </source>
</evidence>
<dbReference type="GO" id="GO:0015937">
    <property type="term" value="P:coenzyme A biosynthetic process"/>
    <property type="evidence" value="ECO:0007669"/>
    <property type="project" value="UniProtKB-KW"/>
</dbReference>
<dbReference type="InterPro" id="IPR014729">
    <property type="entry name" value="Rossmann-like_a/b/a_fold"/>
</dbReference>
<dbReference type="PRINTS" id="PR01020">
    <property type="entry name" value="LPSBIOSNTHSS"/>
</dbReference>
<evidence type="ECO:0000256" key="4">
    <source>
        <dbReference type="ARBA" id="ARBA00022679"/>
    </source>
</evidence>
<keyword evidence="5" id="KW-0548">Nucleotidyltransferase</keyword>
<name>A0A0F9RX29_9ZZZZ</name>
<dbReference type="InterPro" id="IPR001980">
    <property type="entry name" value="PPAT"/>
</dbReference>
<keyword evidence="4" id="KW-0808">Transferase</keyword>
<reference evidence="12" key="1">
    <citation type="journal article" date="2015" name="Nature">
        <title>Complex archaea that bridge the gap between prokaryotes and eukaryotes.</title>
        <authorList>
            <person name="Spang A."/>
            <person name="Saw J.H."/>
            <person name="Jorgensen S.L."/>
            <person name="Zaremba-Niedzwiedzka K."/>
            <person name="Martijn J."/>
            <person name="Lind A.E."/>
            <person name="van Eijk R."/>
            <person name="Schleper C."/>
            <person name="Guy L."/>
            <person name="Ettema T.J."/>
        </authorList>
    </citation>
    <scope>NUCLEOTIDE SEQUENCE</scope>
</reference>